<keyword evidence="2" id="KW-1133">Transmembrane helix</keyword>
<sequence>MAQKFTAPKHYFRGLTKTAGFFLLRTIFIITFCHSGYAAKHQRKGDIQRKKKSSNNPDINLLLNFPHPNGFPISPRFKNNNKKQPFTLMYMCQISLPFLLPPTEKEKGSMGRLAATTPSTRLPAHGPPFLHNCRKKNANKPRTHKKMLKKKKKSK</sequence>
<dbReference type="EMBL" id="GIFC01011915">
    <property type="protein sequence ID" value="MXU93998.1"/>
    <property type="molecule type" value="Transcribed_RNA"/>
</dbReference>
<proteinExistence type="predicted"/>
<feature type="transmembrane region" description="Helical" evidence="2">
    <location>
        <begin position="20"/>
        <end position="39"/>
    </location>
</feature>
<accession>A0A6B0UXN6</accession>
<feature type="region of interest" description="Disordered" evidence="1">
    <location>
        <begin position="116"/>
        <end position="155"/>
    </location>
</feature>
<organism evidence="3">
    <name type="scientific">Ixodes ricinus</name>
    <name type="common">Common tick</name>
    <name type="synonym">Acarus ricinus</name>
    <dbReference type="NCBI Taxonomy" id="34613"/>
    <lineage>
        <taxon>Eukaryota</taxon>
        <taxon>Metazoa</taxon>
        <taxon>Ecdysozoa</taxon>
        <taxon>Arthropoda</taxon>
        <taxon>Chelicerata</taxon>
        <taxon>Arachnida</taxon>
        <taxon>Acari</taxon>
        <taxon>Parasitiformes</taxon>
        <taxon>Ixodida</taxon>
        <taxon>Ixodoidea</taxon>
        <taxon>Ixodidae</taxon>
        <taxon>Ixodinae</taxon>
        <taxon>Ixodes</taxon>
    </lineage>
</organism>
<evidence type="ECO:0000313" key="3">
    <source>
        <dbReference type="EMBL" id="MXU93998.1"/>
    </source>
</evidence>
<feature type="compositionally biased region" description="Basic residues" evidence="1">
    <location>
        <begin position="132"/>
        <end position="155"/>
    </location>
</feature>
<dbReference type="AlphaFoldDB" id="A0A6B0UXN6"/>
<keyword evidence="2" id="KW-0472">Membrane</keyword>
<reference evidence="3" key="1">
    <citation type="submission" date="2019-12" db="EMBL/GenBank/DDBJ databases">
        <title>An insight into the sialome of adult female Ixodes ricinus ticks feeding for 6 days.</title>
        <authorList>
            <person name="Perner J."/>
            <person name="Ribeiro J.M.C."/>
        </authorList>
    </citation>
    <scope>NUCLEOTIDE SEQUENCE</scope>
    <source>
        <strain evidence="3">Semi-engorged</strain>
        <tissue evidence="3">Salivary glands</tissue>
    </source>
</reference>
<evidence type="ECO:0000256" key="1">
    <source>
        <dbReference type="SAM" id="MobiDB-lite"/>
    </source>
</evidence>
<protein>
    <submittedName>
        <fullName evidence="3">Putative secreted protein</fullName>
    </submittedName>
</protein>
<keyword evidence="2" id="KW-0812">Transmembrane</keyword>
<evidence type="ECO:0000256" key="2">
    <source>
        <dbReference type="SAM" id="Phobius"/>
    </source>
</evidence>
<name>A0A6B0UXN6_IXORI</name>